<organism evidence="2 3">
    <name type="scientific">Thermogemmatispora tikiterensis</name>
    <dbReference type="NCBI Taxonomy" id="1825093"/>
    <lineage>
        <taxon>Bacteria</taxon>
        <taxon>Bacillati</taxon>
        <taxon>Chloroflexota</taxon>
        <taxon>Ktedonobacteria</taxon>
        <taxon>Thermogemmatisporales</taxon>
        <taxon>Thermogemmatisporaceae</taxon>
        <taxon>Thermogemmatispora</taxon>
    </lineage>
</organism>
<evidence type="ECO:0000313" key="2">
    <source>
        <dbReference type="EMBL" id="RAQ98527.1"/>
    </source>
</evidence>
<dbReference type="EMBL" id="MCIF01000002">
    <property type="protein sequence ID" value="RAQ98527.1"/>
    <property type="molecule type" value="Genomic_DNA"/>
</dbReference>
<sequence>MPNRYEREIEEILRNLEQGESQDSRWSRFAGRSRAGRRWRFSLPRLRFPAVAWTLDASQWFLLLSIIAALIAGGFAYALQGPGVFTGLMAIVSLVCLVAVLLVQLWRRPRYSSAAYGGGRVTPLRPQRLSRLTTRWQLFLLKLRYRRKRDL</sequence>
<dbReference type="OrthoDB" id="9988002at2"/>
<feature type="transmembrane region" description="Helical" evidence="1">
    <location>
        <begin position="85"/>
        <end position="106"/>
    </location>
</feature>
<reference evidence="2 3" key="1">
    <citation type="submission" date="2016-08" db="EMBL/GenBank/DDBJ databases">
        <title>Analysis of Carbohydrate Active Enzymes in Thermogemmatispora T81 Reveals Carbohydrate Degradation Ability.</title>
        <authorList>
            <person name="Tomazini A."/>
            <person name="Lal S."/>
            <person name="Stott M."/>
            <person name="Henrissat B."/>
            <person name="Polikarpov I."/>
            <person name="Sparling R."/>
            <person name="Levin D.B."/>
        </authorList>
    </citation>
    <scope>NUCLEOTIDE SEQUENCE [LARGE SCALE GENOMIC DNA]</scope>
    <source>
        <strain evidence="2 3">T81</strain>
    </source>
</reference>
<name>A0A328VM74_9CHLR</name>
<accession>A0A328VM74</accession>
<dbReference type="RefSeq" id="WP_112433883.1">
    <property type="nucleotide sequence ID" value="NZ_MCIF01000002.1"/>
</dbReference>
<dbReference type="AlphaFoldDB" id="A0A328VM74"/>
<evidence type="ECO:0008006" key="4">
    <source>
        <dbReference type="Google" id="ProtNLM"/>
    </source>
</evidence>
<dbReference type="Proteomes" id="UP000248706">
    <property type="component" value="Unassembled WGS sequence"/>
</dbReference>
<comment type="caution">
    <text evidence="2">The sequence shown here is derived from an EMBL/GenBank/DDBJ whole genome shotgun (WGS) entry which is preliminary data.</text>
</comment>
<keyword evidence="3" id="KW-1185">Reference proteome</keyword>
<keyword evidence="1" id="KW-0812">Transmembrane</keyword>
<gene>
    <name evidence="2" type="ORF">A4R35_23495</name>
</gene>
<feature type="transmembrane region" description="Helical" evidence="1">
    <location>
        <begin position="60"/>
        <end position="79"/>
    </location>
</feature>
<evidence type="ECO:0000313" key="3">
    <source>
        <dbReference type="Proteomes" id="UP000248706"/>
    </source>
</evidence>
<proteinExistence type="predicted"/>
<keyword evidence="1" id="KW-0472">Membrane</keyword>
<evidence type="ECO:0000256" key="1">
    <source>
        <dbReference type="SAM" id="Phobius"/>
    </source>
</evidence>
<keyword evidence="1" id="KW-1133">Transmembrane helix</keyword>
<protein>
    <recommendedName>
        <fullName evidence="4">DUF3040 domain-containing protein</fullName>
    </recommendedName>
</protein>